<evidence type="ECO:0000313" key="2">
    <source>
        <dbReference type="Proteomes" id="UP000176480"/>
    </source>
</evidence>
<organism evidence="1 2">
    <name type="scientific">Candidatus Roizmanbacteria bacterium RIFCSPLOWO2_01_FULL_41_22</name>
    <dbReference type="NCBI Taxonomy" id="1802067"/>
    <lineage>
        <taxon>Bacteria</taxon>
        <taxon>Candidatus Roizmaniibacteriota</taxon>
    </lineage>
</organism>
<comment type="caution">
    <text evidence="1">The sequence shown here is derived from an EMBL/GenBank/DDBJ whole genome shotgun (WGS) entry which is preliminary data.</text>
</comment>
<sequence length="145" mass="16173">MADNFTPIDELIKKYQATSAITIGPTKEAEPVSAKKEPLILQETVSDTEKVAKEVAPYVEVQPDEKQVELDPELIKAGLQPIGSDQFSSAFKVALPIADERIVQGLQEPLTSSWRWLSELAVYLLSQAHLKLKQIHGRVVRVLKR</sequence>
<evidence type="ECO:0000313" key="1">
    <source>
        <dbReference type="EMBL" id="OGK51980.1"/>
    </source>
</evidence>
<reference evidence="1 2" key="1">
    <citation type="journal article" date="2016" name="Nat. Commun.">
        <title>Thousands of microbial genomes shed light on interconnected biogeochemical processes in an aquifer system.</title>
        <authorList>
            <person name="Anantharaman K."/>
            <person name="Brown C.T."/>
            <person name="Hug L.A."/>
            <person name="Sharon I."/>
            <person name="Castelle C.J."/>
            <person name="Probst A.J."/>
            <person name="Thomas B.C."/>
            <person name="Singh A."/>
            <person name="Wilkins M.J."/>
            <person name="Karaoz U."/>
            <person name="Brodie E.L."/>
            <person name="Williams K.H."/>
            <person name="Hubbard S.S."/>
            <person name="Banfield J.F."/>
        </authorList>
    </citation>
    <scope>NUCLEOTIDE SEQUENCE [LARGE SCALE GENOMIC DNA]</scope>
</reference>
<name>A0A1F7J8Q0_9BACT</name>
<dbReference type="EMBL" id="MGAR01000017">
    <property type="protein sequence ID" value="OGK51980.1"/>
    <property type="molecule type" value="Genomic_DNA"/>
</dbReference>
<dbReference type="AlphaFoldDB" id="A0A1F7J8Q0"/>
<protein>
    <submittedName>
        <fullName evidence="1">Uncharacterized protein</fullName>
    </submittedName>
</protein>
<dbReference type="Proteomes" id="UP000176480">
    <property type="component" value="Unassembled WGS sequence"/>
</dbReference>
<gene>
    <name evidence="1" type="ORF">A2966_04210</name>
</gene>
<proteinExistence type="predicted"/>
<accession>A0A1F7J8Q0</accession>